<gene>
    <name evidence="5" type="ORF">Clacol_008630</name>
</gene>
<organism evidence="5 6">
    <name type="scientific">Clathrus columnatus</name>
    <dbReference type="NCBI Taxonomy" id="1419009"/>
    <lineage>
        <taxon>Eukaryota</taxon>
        <taxon>Fungi</taxon>
        <taxon>Dikarya</taxon>
        <taxon>Basidiomycota</taxon>
        <taxon>Agaricomycotina</taxon>
        <taxon>Agaricomycetes</taxon>
        <taxon>Phallomycetidae</taxon>
        <taxon>Phallales</taxon>
        <taxon>Clathraceae</taxon>
        <taxon>Clathrus</taxon>
    </lineage>
</organism>
<dbReference type="InterPro" id="IPR036291">
    <property type="entry name" value="NAD(P)-bd_dom_sf"/>
</dbReference>
<evidence type="ECO:0000256" key="4">
    <source>
        <dbReference type="SAM" id="MobiDB-lite"/>
    </source>
</evidence>
<evidence type="ECO:0000256" key="1">
    <source>
        <dbReference type="ARBA" id="ARBA00006484"/>
    </source>
</evidence>
<name>A0AAV5ANB0_9AGAM</name>
<dbReference type="SUPFAM" id="SSF51735">
    <property type="entry name" value="NAD(P)-binding Rossmann-fold domains"/>
    <property type="match status" value="1"/>
</dbReference>
<dbReference type="PRINTS" id="PR00081">
    <property type="entry name" value="GDHRDH"/>
</dbReference>
<evidence type="ECO:0000256" key="2">
    <source>
        <dbReference type="ARBA" id="ARBA00022857"/>
    </source>
</evidence>
<keyword evidence="6" id="KW-1185">Reference proteome</keyword>
<accession>A0AAV5ANB0</accession>
<dbReference type="GO" id="GO:0016491">
    <property type="term" value="F:oxidoreductase activity"/>
    <property type="evidence" value="ECO:0007669"/>
    <property type="project" value="UniProtKB-KW"/>
</dbReference>
<protein>
    <recommendedName>
        <fullName evidence="7">NAD(P)-binding protein</fullName>
    </recommendedName>
</protein>
<dbReference type="Proteomes" id="UP001050691">
    <property type="component" value="Unassembled WGS sequence"/>
</dbReference>
<evidence type="ECO:0000313" key="6">
    <source>
        <dbReference type="Proteomes" id="UP001050691"/>
    </source>
</evidence>
<evidence type="ECO:0000256" key="3">
    <source>
        <dbReference type="ARBA" id="ARBA00023002"/>
    </source>
</evidence>
<dbReference type="InterPro" id="IPR002347">
    <property type="entry name" value="SDR_fam"/>
</dbReference>
<comment type="caution">
    <text evidence="5">The sequence shown here is derived from an EMBL/GenBank/DDBJ whole genome shotgun (WGS) entry which is preliminary data.</text>
</comment>
<dbReference type="Gene3D" id="3.40.50.720">
    <property type="entry name" value="NAD(P)-binding Rossmann-like Domain"/>
    <property type="match status" value="2"/>
</dbReference>
<evidence type="ECO:0000313" key="5">
    <source>
        <dbReference type="EMBL" id="GJJ14366.1"/>
    </source>
</evidence>
<dbReference type="EMBL" id="BPWL01000009">
    <property type="protein sequence ID" value="GJJ14366.1"/>
    <property type="molecule type" value="Genomic_DNA"/>
</dbReference>
<dbReference type="PANTHER" id="PTHR24320">
    <property type="entry name" value="RETINOL DEHYDROGENASE"/>
    <property type="match status" value="1"/>
</dbReference>
<feature type="region of interest" description="Disordered" evidence="4">
    <location>
        <begin position="1"/>
        <end position="30"/>
    </location>
</feature>
<proteinExistence type="inferred from homology"/>
<keyword evidence="2" id="KW-0521">NADP</keyword>
<keyword evidence="3" id="KW-0560">Oxidoreductase</keyword>
<dbReference type="AlphaFoldDB" id="A0AAV5ANB0"/>
<dbReference type="PANTHER" id="PTHR24320:SF282">
    <property type="entry name" value="WW DOMAIN-CONTAINING OXIDOREDUCTASE"/>
    <property type="match status" value="1"/>
</dbReference>
<sequence>MGHILAKVSPNSQLSQTFPPPSKFNPEKDIPDLSGKIHHPGSGYLQVAVVTGGNTGIGYHIVRYLLLKNATVFLASRSIERGEKAVAQLEKDTKGKKAVLVQLDLADLASVKKAAQEILSKEERVDLLFNNGNLTGTNVIGAYYLTTLLAPALERSTQHHQIKARVISASSTAHIFHGSDTGMDWDVLKGGDVRDRAIKKLGMLSDWKLYGISKMVLSRTNTCSEGVVLMSNFMAKQHGDQFASCSYNPGGLKTGLQRNLSNVKRSLLNLALYPVHMGAFTPLYAATVPDASDMNGKFFIPFARPGKADTRSDKIESQEKLKEWLEKQVREFESNNN</sequence>
<comment type="similarity">
    <text evidence="1">Belongs to the short-chain dehydrogenases/reductases (SDR) family.</text>
</comment>
<reference evidence="5" key="1">
    <citation type="submission" date="2021-10" db="EMBL/GenBank/DDBJ databases">
        <title>De novo Genome Assembly of Clathrus columnatus (Basidiomycota, Fungi) Using Illumina and Nanopore Sequence Data.</title>
        <authorList>
            <person name="Ogiso-Tanaka E."/>
            <person name="Itagaki H."/>
            <person name="Hosoya T."/>
            <person name="Hosaka K."/>
        </authorList>
    </citation>
    <scope>NUCLEOTIDE SEQUENCE</scope>
    <source>
        <strain evidence="5">MO-923</strain>
    </source>
</reference>
<dbReference type="Pfam" id="PF00106">
    <property type="entry name" value="adh_short"/>
    <property type="match status" value="1"/>
</dbReference>
<evidence type="ECO:0008006" key="7">
    <source>
        <dbReference type="Google" id="ProtNLM"/>
    </source>
</evidence>